<evidence type="ECO:0000313" key="2">
    <source>
        <dbReference type="Proteomes" id="UP000076959"/>
    </source>
</evidence>
<name>A0A176Y8X2_9BRAD</name>
<dbReference type="InterPro" id="IPR015867">
    <property type="entry name" value="N-reg_PII/ATP_PRibTrfase_C"/>
</dbReference>
<keyword evidence="2" id="KW-1185">Reference proteome</keyword>
<proteinExistence type="predicted"/>
<dbReference type="InterPro" id="IPR011322">
    <property type="entry name" value="N-reg_PII-like_a/b"/>
</dbReference>
<sequence>MTSESVCLTLILPRQFRDELFEYLGEQTDLVRGFTAADAAGHGAGVRLQSMAERVKGHADQIIVWIVLDRSDAERLLDRVRASFTGTNLVYWILPVAGFGTID</sequence>
<evidence type="ECO:0008006" key="3">
    <source>
        <dbReference type="Google" id="ProtNLM"/>
    </source>
</evidence>
<evidence type="ECO:0000313" key="1">
    <source>
        <dbReference type="EMBL" id="OAE99921.1"/>
    </source>
</evidence>
<dbReference type="Proteomes" id="UP000076959">
    <property type="component" value="Unassembled WGS sequence"/>
</dbReference>
<dbReference type="InterPro" id="IPR021634">
    <property type="entry name" value="DUF3240"/>
</dbReference>
<dbReference type="OrthoDB" id="7619919at2"/>
<dbReference type="EMBL" id="LUUB01000114">
    <property type="protein sequence ID" value="OAE99921.1"/>
    <property type="molecule type" value="Genomic_DNA"/>
</dbReference>
<dbReference type="Gene3D" id="3.30.70.120">
    <property type="match status" value="1"/>
</dbReference>
<dbReference type="RefSeq" id="WP_063708181.1">
    <property type="nucleotide sequence ID" value="NZ_LUUB01000114.1"/>
</dbReference>
<comment type="caution">
    <text evidence="1">The sequence shown here is derived from an EMBL/GenBank/DDBJ whole genome shotgun (WGS) entry which is preliminary data.</text>
</comment>
<dbReference type="AlphaFoldDB" id="A0A176Y8X2"/>
<protein>
    <recommendedName>
        <fullName evidence="3">DUF3240 domain-containing protein</fullName>
    </recommendedName>
</protein>
<dbReference type="STRING" id="1505087.AYJ54_32050"/>
<reference evidence="1 2" key="1">
    <citation type="submission" date="2016-03" db="EMBL/GenBank/DDBJ databases">
        <title>Draft Genome Sequence of the Strain BR 10245 (Bradyrhizobium sp.) isolated from nodules of Centrolobium paraense.</title>
        <authorList>
            <person name="Simoes-Araujo J.L.Sr."/>
            <person name="Barauna A.C."/>
            <person name="Silva K."/>
            <person name="Zilli J.E."/>
        </authorList>
    </citation>
    <scope>NUCLEOTIDE SEQUENCE [LARGE SCALE GENOMIC DNA]</scope>
    <source>
        <strain evidence="1 2">BR 10245</strain>
    </source>
</reference>
<dbReference type="SUPFAM" id="SSF54913">
    <property type="entry name" value="GlnB-like"/>
    <property type="match status" value="1"/>
</dbReference>
<accession>A0A176Y8X2</accession>
<dbReference type="Pfam" id="PF11582">
    <property type="entry name" value="DUF3240"/>
    <property type="match status" value="1"/>
</dbReference>
<organism evidence="1 2">
    <name type="scientific">Bradyrhizobium centrolobii</name>
    <dbReference type="NCBI Taxonomy" id="1505087"/>
    <lineage>
        <taxon>Bacteria</taxon>
        <taxon>Pseudomonadati</taxon>
        <taxon>Pseudomonadota</taxon>
        <taxon>Alphaproteobacteria</taxon>
        <taxon>Hyphomicrobiales</taxon>
        <taxon>Nitrobacteraceae</taxon>
        <taxon>Bradyrhizobium</taxon>
    </lineage>
</organism>
<gene>
    <name evidence="1" type="ORF">AYJ54_32050</name>
</gene>